<dbReference type="SMART" id="SM00382">
    <property type="entry name" value="AAA"/>
    <property type="match status" value="1"/>
</dbReference>
<evidence type="ECO:0000256" key="1">
    <source>
        <dbReference type="ARBA" id="ARBA00022448"/>
    </source>
</evidence>
<feature type="domain" description="ABC transporter" evidence="4">
    <location>
        <begin position="2"/>
        <end position="232"/>
    </location>
</feature>
<dbReference type="Pfam" id="PF00005">
    <property type="entry name" value="ABC_tran"/>
    <property type="match status" value="1"/>
</dbReference>
<evidence type="ECO:0000313" key="5">
    <source>
        <dbReference type="EMBL" id="HHI01337.1"/>
    </source>
</evidence>
<evidence type="ECO:0000259" key="4">
    <source>
        <dbReference type="PROSITE" id="PS50893"/>
    </source>
</evidence>
<evidence type="ECO:0000256" key="3">
    <source>
        <dbReference type="ARBA" id="ARBA00022840"/>
    </source>
</evidence>
<dbReference type="AlphaFoldDB" id="A0A7C5JXL7"/>
<dbReference type="PANTHER" id="PTHR42939">
    <property type="entry name" value="ABC TRANSPORTER ATP-BINDING PROTEIN ALBC-RELATED"/>
    <property type="match status" value="1"/>
</dbReference>
<dbReference type="Gene3D" id="3.40.50.300">
    <property type="entry name" value="P-loop containing nucleotide triphosphate hydrolases"/>
    <property type="match status" value="1"/>
</dbReference>
<keyword evidence="1" id="KW-0813">Transport</keyword>
<dbReference type="Proteomes" id="UP000886217">
    <property type="component" value="Unassembled WGS sequence"/>
</dbReference>
<gene>
    <name evidence="5" type="ORF">ENL40_07765</name>
</gene>
<proteinExistence type="predicted"/>
<dbReference type="SUPFAM" id="SSF52540">
    <property type="entry name" value="P-loop containing nucleoside triphosphate hydrolases"/>
    <property type="match status" value="1"/>
</dbReference>
<dbReference type="EMBL" id="DRTU01000312">
    <property type="protein sequence ID" value="HHI01337.1"/>
    <property type="molecule type" value="Genomic_DNA"/>
</dbReference>
<dbReference type="InterPro" id="IPR003439">
    <property type="entry name" value="ABC_transporter-like_ATP-bd"/>
</dbReference>
<keyword evidence="3 5" id="KW-0067">ATP-binding</keyword>
<protein>
    <submittedName>
        <fullName evidence="5">ABC transporter ATP-binding protein</fullName>
    </submittedName>
</protein>
<organism evidence="5">
    <name type="scientific">Thermococcus litoralis</name>
    <dbReference type="NCBI Taxonomy" id="2265"/>
    <lineage>
        <taxon>Archaea</taxon>
        <taxon>Methanobacteriati</taxon>
        <taxon>Methanobacteriota</taxon>
        <taxon>Thermococci</taxon>
        <taxon>Thermococcales</taxon>
        <taxon>Thermococcaceae</taxon>
        <taxon>Thermococcus</taxon>
    </lineage>
</organism>
<dbReference type="InterPro" id="IPR027417">
    <property type="entry name" value="P-loop_NTPase"/>
</dbReference>
<evidence type="ECO:0000256" key="2">
    <source>
        <dbReference type="ARBA" id="ARBA00022741"/>
    </source>
</evidence>
<dbReference type="CDD" id="cd03230">
    <property type="entry name" value="ABC_DR_subfamily_A"/>
    <property type="match status" value="1"/>
</dbReference>
<dbReference type="PANTHER" id="PTHR42939:SF1">
    <property type="entry name" value="ABC TRANSPORTER ATP-BINDING PROTEIN ALBC-RELATED"/>
    <property type="match status" value="1"/>
</dbReference>
<accession>A0A7C5JXL7</accession>
<dbReference type="PROSITE" id="PS50893">
    <property type="entry name" value="ABC_TRANSPORTER_2"/>
    <property type="match status" value="1"/>
</dbReference>
<dbReference type="InterPro" id="IPR051782">
    <property type="entry name" value="ABC_Transporter_VariousFunc"/>
</dbReference>
<reference evidence="5" key="1">
    <citation type="journal article" date="2020" name="mSystems">
        <title>Genome- and Community-Level Interaction Insights into Carbon Utilization and Element Cycling Functions of Hydrothermarchaeota in Hydrothermal Sediment.</title>
        <authorList>
            <person name="Zhou Z."/>
            <person name="Liu Y."/>
            <person name="Xu W."/>
            <person name="Pan J."/>
            <person name="Luo Z.H."/>
            <person name="Li M."/>
        </authorList>
    </citation>
    <scope>NUCLEOTIDE SEQUENCE [LARGE SCALE GENOMIC DNA]</scope>
    <source>
        <strain evidence="5">HyVt-93</strain>
    </source>
</reference>
<dbReference type="GO" id="GO:0016887">
    <property type="term" value="F:ATP hydrolysis activity"/>
    <property type="evidence" value="ECO:0007669"/>
    <property type="project" value="InterPro"/>
</dbReference>
<keyword evidence="2" id="KW-0547">Nucleotide-binding</keyword>
<comment type="caution">
    <text evidence="5">The sequence shown here is derived from an EMBL/GenBank/DDBJ whole genome shotgun (WGS) entry which is preliminary data.</text>
</comment>
<name>A0A7C5JXL7_THELI</name>
<dbReference type="InterPro" id="IPR003593">
    <property type="entry name" value="AAA+_ATPase"/>
</dbReference>
<sequence length="253" mass="28147">MIVVENLIKKFGEKTVLNGISFRVNNGEIYGLLGPNGSGKSTTMKILVGIVKPTSGKVLVAGIDPLRDPIKVKEVVGFVPETPVLYESLTPEEFFNFIGSVRNIEKEKLEERVNHLVKAFGIEEYLDQFIGTLSFGTQQKISLISALLHDPQVLVLDEAMNGLDPKSAKILRELLLEFKMEGKSMVFSTHVLPLAEMICDRIGLIYRGELIVEGTIPELKEKAHEENLEDIFLKLTESKGEVENILQALKEAL</sequence>
<dbReference type="GO" id="GO:0005524">
    <property type="term" value="F:ATP binding"/>
    <property type="evidence" value="ECO:0007669"/>
    <property type="project" value="UniProtKB-KW"/>
</dbReference>